<evidence type="ECO:0000256" key="1">
    <source>
        <dbReference type="SAM" id="MobiDB-lite"/>
    </source>
</evidence>
<evidence type="ECO:0000256" key="2">
    <source>
        <dbReference type="SAM" id="SignalP"/>
    </source>
</evidence>
<dbReference type="AlphaFoldDB" id="A0AAV2K3Z5"/>
<reference evidence="3 4" key="1">
    <citation type="submission" date="2024-04" db="EMBL/GenBank/DDBJ databases">
        <authorList>
            <person name="Waldvogel A.-M."/>
            <person name="Schoenle A."/>
        </authorList>
    </citation>
    <scope>NUCLEOTIDE SEQUENCE [LARGE SCALE GENOMIC DNA]</scope>
</reference>
<evidence type="ECO:0000313" key="4">
    <source>
        <dbReference type="Proteomes" id="UP001497482"/>
    </source>
</evidence>
<evidence type="ECO:0000313" key="3">
    <source>
        <dbReference type="EMBL" id="CAL1583133.1"/>
    </source>
</evidence>
<keyword evidence="4" id="KW-1185">Reference proteome</keyword>
<dbReference type="Proteomes" id="UP001497482">
    <property type="component" value="Chromosome 15"/>
</dbReference>
<feature type="signal peptide" evidence="2">
    <location>
        <begin position="1"/>
        <end position="31"/>
    </location>
</feature>
<sequence>MFHVTLHYNMINPFTVQSIVFIFVLPVRARAVELKDVCGDDAPDSSCTDASSNLTEEKSTKCFGNNEETQ</sequence>
<feature type="region of interest" description="Disordered" evidence="1">
    <location>
        <begin position="41"/>
        <end position="70"/>
    </location>
</feature>
<keyword evidence="2" id="KW-0732">Signal</keyword>
<accession>A0AAV2K3Z5</accession>
<name>A0AAV2K3Z5_KNICA</name>
<feature type="chain" id="PRO_5043326597" evidence="2">
    <location>
        <begin position="32"/>
        <end position="70"/>
    </location>
</feature>
<organism evidence="3 4">
    <name type="scientific">Knipowitschia caucasica</name>
    <name type="common">Caucasian dwarf goby</name>
    <name type="synonym">Pomatoschistus caucasicus</name>
    <dbReference type="NCBI Taxonomy" id="637954"/>
    <lineage>
        <taxon>Eukaryota</taxon>
        <taxon>Metazoa</taxon>
        <taxon>Chordata</taxon>
        <taxon>Craniata</taxon>
        <taxon>Vertebrata</taxon>
        <taxon>Euteleostomi</taxon>
        <taxon>Actinopterygii</taxon>
        <taxon>Neopterygii</taxon>
        <taxon>Teleostei</taxon>
        <taxon>Neoteleostei</taxon>
        <taxon>Acanthomorphata</taxon>
        <taxon>Gobiaria</taxon>
        <taxon>Gobiiformes</taxon>
        <taxon>Gobioidei</taxon>
        <taxon>Gobiidae</taxon>
        <taxon>Gobiinae</taxon>
        <taxon>Knipowitschia</taxon>
    </lineage>
</organism>
<protein>
    <submittedName>
        <fullName evidence="3">Uncharacterized protein</fullName>
    </submittedName>
</protein>
<proteinExistence type="predicted"/>
<feature type="compositionally biased region" description="Polar residues" evidence="1">
    <location>
        <begin position="45"/>
        <end position="54"/>
    </location>
</feature>
<dbReference type="EMBL" id="OZ035837">
    <property type="protein sequence ID" value="CAL1583133.1"/>
    <property type="molecule type" value="Genomic_DNA"/>
</dbReference>
<gene>
    <name evidence="3" type="ORF">KC01_LOCUS13641</name>
</gene>